<dbReference type="KEGG" id="vda:VDAG_02433"/>
<evidence type="ECO:0000256" key="1">
    <source>
        <dbReference type="SAM" id="MobiDB-lite"/>
    </source>
</evidence>
<dbReference type="InParanoid" id="G2WXV1"/>
<dbReference type="EMBL" id="DS572698">
    <property type="protein sequence ID" value="EGY20909.1"/>
    <property type="molecule type" value="Genomic_DNA"/>
</dbReference>
<organism evidence="2 3">
    <name type="scientific">Verticillium dahliae (strain VdLs.17 / ATCC MYA-4575 / FGSC 10137)</name>
    <name type="common">Verticillium wilt</name>
    <dbReference type="NCBI Taxonomy" id="498257"/>
    <lineage>
        <taxon>Eukaryota</taxon>
        <taxon>Fungi</taxon>
        <taxon>Dikarya</taxon>
        <taxon>Ascomycota</taxon>
        <taxon>Pezizomycotina</taxon>
        <taxon>Sordariomycetes</taxon>
        <taxon>Hypocreomycetidae</taxon>
        <taxon>Glomerellales</taxon>
        <taxon>Plectosphaerellaceae</taxon>
        <taxon>Verticillium</taxon>
    </lineage>
</organism>
<feature type="compositionally biased region" description="Basic and acidic residues" evidence="1">
    <location>
        <begin position="214"/>
        <end position="239"/>
    </location>
</feature>
<accession>G2WXV1</accession>
<dbReference type="AlphaFoldDB" id="G2WXV1"/>
<dbReference type="Proteomes" id="UP000001611">
    <property type="component" value="Chromosome 3"/>
</dbReference>
<dbReference type="GeneID" id="20703896"/>
<evidence type="ECO:0000313" key="3">
    <source>
        <dbReference type="Proteomes" id="UP000001611"/>
    </source>
</evidence>
<dbReference type="HOGENOM" id="CLU_1086655_0_0_1"/>
<gene>
    <name evidence="2" type="ORF">VDAG_02433</name>
</gene>
<sequence length="256" mass="28362">MPGCLLRVGASAMAFGMSGDTAFMLQSQPWNIGGLISPPLTRWAPSIILSSPSWAFGYRYTPSEIGVPNCEYSRTTAEHDPPLDARHVQANEDLHAEPVSAWFDTSSGETFEGAGLLVALGLSHGAEAMPMIGERTSRQGADLLPLPELPRWRPQLRRKAAHGFADDRTETHETRDAIQPPWWVVDHHAAAVRALPRVRMEIPQAGTRDVLSGADRRYYDNSEAQSHEPRQQARDRTEPYDSSGAAVRFVTARPWR</sequence>
<keyword evidence="3" id="KW-1185">Reference proteome</keyword>
<name>G2WXV1_VERDV</name>
<protein>
    <submittedName>
        <fullName evidence="2">Uncharacterized protein</fullName>
    </submittedName>
</protein>
<reference evidence="2 3" key="1">
    <citation type="submission" date="2008-03" db="EMBL/GenBank/DDBJ databases">
        <title>The Genome Sequence of Verticillium dahliae VdLs.17.</title>
        <authorList>
            <consortium name="The Broad Institute Genome Sequencing Platform"/>
            <person name="Ma L.-J.J."/>
            <person name="Klosterman S.J."/>
            <person name="Subbarao K."/>
            <person name="Dobinson K."/>
            <person name="Veronese P."/>
            <person name="Kang S."/>
            <person name="Gold S.E."/>
            <person name="Young S."/>
            <person name="Jaffe D."/>
            <person name="Gnerre S."/>
            <person name="Berlin A."/>
            <person name="Heiman D."/>
            <person name="Hepburn T."/>
            <person name="Sykes S."/>
            <person name="Alvarado L."/>
            <person name="Kodira C.D."/>
            <person name="Lander E."/>
            <person name="Galagan J."/>
            <person name="Nusbaum C."/>
            <person name="Birren B."/>
        </authorList>
    </citation>
    <scope>NUCLEOTIDE SEQUENCE [LARGE SCALE GENOMIC DNA]</scope>
    <source>
        <strain evidence="3">VdLs.17 / ATCC MYA-4575 / FGSC 10137</strain>
    </source>
</reference>
<feature type="region of interest" description="Disordered" evidence="1">
    <location>
        <begin position="211"/>
        <end position="256"/>
    </location>
</feature>
<dbReference type="RefSeq" id="XP_009651381.1">
    <property type="nucleotide sequence ID" value="XM_009653086.1"/>
</dbReference>
<proteinExistence type="predicted"/>
<evidence type="ECO:0000313" key="2">
    <source>
        <dbReference type="EMBL" id="EGY20909.1"/>
    </source>
</evidence>